<evidence type="ECO:0000313" key="3">
    <source>
        <dbReference type="EMBL" id="QJA70673.1"/>
    </source>
</evidence>
<organism evidence="3">
    <name type="scientific">viral metagenome</name>
    <dbReference type="NCBI Taxonomy" id="1070528"/>
    <lineage>
        <taxon>unclassified sequences</taxon>
        <taxon>metagenomes</taxon>
        <taxon>organismal metagenomes</taxon>
    </lineage>
</organism>
<dbReference type="EMBL" id="MT141387">
    <property type="protein sequence ID" value="QJA59874.1"/>
    <property type="molecule type" value="Genomic_DNA"/>
</dbReference>
<feature type="transmembrane region" description="Helical" evidence="1">
    <location>
        <begin position="89"/>
        <end position="109"/>
    </location>
</feature>
<sequence>MNSSDLETYLVNPSTQISSQDCMSTHGAVGYANGSYFDGDDIICGVCGTRIRDPRPTGWDAYGNPRFGAVLFQDVYPTPDKQEQSPHSLMVWLGCFFIAVMVIVSYIVVLP</sequence>
<keyword evidence="1" id="KW-1133">Transmembrane helix</keyword>
<protein>
    <submittedName>
        <fullName evidence="3">Uncharacterized protein</fullName>
    </submittedName>
</protein>
<keyword evidence="1" id="KW-0812">Transmembrane</keyword>
<reference evidence="3" key="1">
    <citation type="submission" date="2020-03" db="EMBL/GenBank/DDBJ databases">
        <title>The deep terrestrial virosphere.</title>
        <authorList>
            <person name="Holmfeldt K."/>
            <person name="Nilsson E."/>
            <person name="Simone D."/>
            <person name="Lopez-Fernandez M."/>
            <person name="Wu X."/>
            <person name="de Brujin I."/>
            <person name="Lundin D."/>
            <person name="Andersson A."/>
            <person name="Bertilsson S."/>
            <person name="Dopson M."/>
        </authorList>
    </citation>
    <scope>NUCLEOTIDE SEQUENCE</scope>
    <source>
        <strain evidence="3">MM415A03601</strain>
        <strain evidence="2">MM415B01222</strain>
    </source>
</reference>
<name>A0A6M3JL44_9ZZZZ</name>
<accession>A0A6M3JL44</accession>
<evidence type="ECO:0000256" key="1">
    <source>
        <dbReference type="SAM" id="Phobius"/>
    </source>
</evidence>
<dbReference type="AlphaFoldDB" id="A0A6M3JL44"/>
<keyword evidence="1" id="KW-0472">Membrane</keyword>
<evidence type="ECO:0000313" key="2">
    <source>
        <dbReference type="EMBL" id="QJA59874.1"/>
    </source>
</evidence>
<dbReference type="EMBL" id="MT141811">
    <property type="protein sequence ID" value="QJA70673.1"/>
    <property type="molecule type" value="Genomic_DNA"/>
</dbReference>
<proteinExistence type="predicted"/>
<gene>
    <name evidence="3" type="ORF">MM415A03601_0007</name>
    <name evidence="2" type="ORF">MM415B01222_0020</name>
</gene>